<accession>A0ACA9NRU9</accession>
<dbReference type="Proteomes" id="UP000789366">
    <property type="component" value="Unassembled WGS sequence"/>
</dbReference>
<evidence type="ECO:0000313" key="1">
    <source>
        <dbReference type="EMBL" id="CAG8668628.1"/>
    </source>
</evidence>
<proteinExistence type="predicted"/>
<protein>
    <submittedName>
        <fullName evidence="1">9081_t:CDS:1</fullName>
    </submittedName>
</protein>
<gene>
    <name evidence="1" type="ORF">SPELUC_LOCUS9560</name>
</gene>
<name>A0ACA9NRU9_9GLOM</name>
<feature type="non-terminal residue" evidence="1">
    <location>
        <position position="245"/>
    </location>
</feature>
<evidence type="ECO:0000313" key="2">
    <source>
        <dbReference type="Proteomes" id="UP000789366"/>
    </source>
</evidence>
<organism evidence="1 2">
    <name type="scientific">Cetraspora pellucida</name>
    <dbReference type="NCBI Taxonomy" id="1433469"/>
    <lineage>
        <taxon>Eukaryota</taxon>
        <taxon>Fungi</taxon>
        <taxon>Fungi incertae sedis</taxon>
        <taxon>Mucoromycota</taxon>
        <taxon>Glomeromycotina</taxon>
        <taxon>Glomeromycetes</taxon>
        <taxon>Diversisporales</taxon>
        <taxon>Gigasporaceae</taxon>
        <taxon>Cetraspora</taxon>
    </lineage>
</organism>
<comment type="caution">
    <text evidence="1">The sequence shown here is derived from an EMBL/GenBank/DDBJ whole genome shotgun (WGS) entry which is preliminary data.</text>
</comment>
<dbReference type="EMBL" id="CAJVPW010016269">
    <property type="protein sequence ID" value="CAG8668628.1"/>
    <property type="molecule type" value="Genomic_DNA"/>
</dbReference>
<sequence length="245" mass="28141">MPQTYNHRLTRYIHIQNDLGSAQKAKRAIYKACKSKKSLFQKGRDEGLKLWQFWAKEDQEIMMYSDADETTTRNAVIALRQARAQNNTLAISIVSSDTYFVVRQLSPTKQNEFHHQLLHMVVENGLSFQFIETRTFHEFVAFFNTTVKIPSRQTLSKKILKEYAEKLESFQVSALLETQEPATIMFDMEESTNRLYIWGAENISGTSQKTDNVLNTIRAFLECAKNQNLNVVAMVTDSTSSYASA</sequence>
<keyword evidence="2" id="KW-1185">Reference proteome</keyword>
<reference evidence="1" key="1">
    <citation type="submission" date="2021-06" db="EMBL/GenBank/DDBJ databases">
        <authorList>
            <person name="Kallberg Y."/>
            <person name="Tangrot J."/>
            <person name="Rosling A."/>
        </authorList>
    </citation>
    <scope>NUCLEOTIDE SEQUENCE</scope>
    <source>
        <strain evidence="1">28 12/20/2015</strain>
    </source>
</reference>